<protein>
    <submittedName>
        <fullName evidence="11">G-protein coupled receptors family 1 profile domain-containing protein</fullName>
    </submittedName>
</protein>
<organism evidence="10 11">
    <name type="scientific">Meloidogyne incognita</name>
    <name type="common">Southern root-knot nematode worm</name>
    <name type="synonym">Oxyuris incognita</name>
    <dbReference type="NCBI Taxonomy" id="6306"/>
    <lineage>
        <taxon>Eukaryota</taxon>
        <taxon>Metazoa</taxon>
        <taxon>Ecdysozoa</taxon>
        <taxon>Nematoda</taxon>
        <taxon>Chromadorea</taxon>
        <taxon>Rhabditida</taxon>
        <taxon>Tylenchina</taxon>
        <taxon>Tylenchomorpha</taxon>
        <taxon>Tylenchoidea</taxon>
        <taxon>Meloidogynidae</taxon>
        <taxon>Meloidogyninae</taxon>
        <taxon>Meloidogyne</taxon>
        <taxon>Meloidogyne incognita group</taxon>
    </lineage>
</organism>
<dbReference type="Proteomes" id="UP000887563">
    <property type="component" value="Unplaced"/>
</dbReference>
<dbReference type="Gene3D" id="1.20.1070.10">
    <property type="entry name" value="Rhodopsin 7-helix transmembrane proteins"/>
    <property type="match status" value="1"/>
</dbReference>
<evidence type="ECO:0000256" key="8">
    <source>
        <dbReference type="SAM" id="SignalP"/>
    </source>
</evidence>
<keyword evidence="4" id="KW-0297">G-protein coupled receptor</keyword>
<feature type="chain" id="PRO_5037379466" evidence="8">
    <location>
        <begin position="16"/>
        <end position="60"/>
    </location>
</feature>
<dbReference type="Pfam" id="PF00001">
    <property type="entry name" value="7tm_1"/>
    <property type="match status" value="1"/>
</dbReference>
<evidence type="ECO:0000256" key="7">
    <source>
        <dbReference type="ARBA" id="ARBA00023224"/>
    </source>
</evidence>
<reference evidence="11" key="1">
    <citation type="submission" date="2022-11" db="UniProtKB">
        <authorList>
            <consortium name="WormBaseParasite"/>
        </authorList>
    </citation>
    <scope>IDENTIFICATION</scope>
</reference>
<keyword evidence="8" id="KW-0732">Signal</keyword>
<feature type="domain" description="G-protein coupled receptors family 1 profile" evidence="9">
    <location>
        <begin position="1"/>
        <end position="60"/>
    </location>
</feature>
<dbReference type="WBParaSite" id="Minc3s00431g12191">
    <property type="protein sequence ID" value="Minc3s00431g12191"/>
    <property type="gene ID" value="Minc3s00431g12191"/>
</dbReference>
<dbReference type="PANTHER" id="PTHR24235">
    <property type="entry name" value="NEUROPEPTIDE Y RECEPTOR"/>
    <property type="match status" value="1"/>
</dbReference>
<evidence type="ECO:0000256" key="3">
    <source>
        <dbReference type="ARBA" id="ARBA00022989"/>
    </source>
</evidence>
<dbReference type="GO" id="GO:0004930">
    <property type="term" value="F:G protein-coupled receptor activity"/>
    <property type="evidence" value="ECO:0007669"/>
    <property type="project" value="UniProtKB-KW"/>
</dbReference>
<evidence type="ECO:0000256" key="6">
    <source>
        <dbReference type="ARBA" id="ARBA00023170"/>
    </source>
</evidence>
<dbReference type="InterPro" id="IPR000276">
    <property type="entry name" value="GPCR_Rhodpsn"/>
</dbReference>
<keyword evidence="6" id="KW-0675">Receptor</keyword>
<keyword evidence="5" id="KW-0472">Membrane</keyword>
<evidence type="ECO:0000259" key="9">
    <source>
        <dbReference type="PROSITE" id="PS50262"/>
    </source>
</evidence>
<evidence type="ECO:0000256" key="1">
    <source>
        <dbReference type="ARBA" id="ARBA00004141"/>
    </source>
</evidence>
<dbReference type="InterPro" id="IPR017452">
    <property type="entry name" value="GPCR_Rhodpsn_7TM"/>
</dbReference>
<evidence type="ECO:0000313" key="11">
    <source>
        <dbReference type="WBParaSite" id="Minc3s00431g12191"/>
    </source>
</evidence>
<accession>A0A914LHJ2</accession>
<comment type="subcellular location">
    <subcellularLocation>
        <location evidence="1">Membrane</location>
        <topology evidence="1">Multi-pass membrane protein</topology>
    </subcellularLocation>
</comment>
<keyword evidence="3" id="KW-1133">Transmembrane helix</keyword>
<evidence type="ECO:0000313" key="10">
    <source>
        <dbReference type="Proteomes" id="UP000887563"/>
    </source>
</evidence>
<keyword evidence="2" id="KW-0812">Transmembrane</keyword>
<dbReference type="PROSITE" id="PS50262">
    <property type="entry name" value="G_PROTEIN_RECEP_F1_2"/>
    <property type="match status" value="1"/>
</dbReference>
<evidence type="ECO:0000256" key="2">
    <source>
        <dbReference type="ARBA" id="ARBA00022692"/>
    </source>
</evidence>
<feature type="signal peptide" evidence="8">
    <location>
        <begin position="1"/>
        <end position="15"/>
    </location>
</feature>
<name>A0A914LHJ2_MELIC</name>
<evidence type="ECO:0000256" key="5">
    <source>
        <dbReference type="ARBA" id="ARBA00023136"/>
    </source>
</evidence>
<dbReference type="AlphaFoldDB" id="A0A914LHJ2"/>
<evidence type="ECO:0000256" key="4">
    <source>
        <dbReference type="ARBA" id="ARBA00023040"/>
    </source>
</evidence>
<dbReference type="PANTHER" id="PTHR24235:SF29">
    <property type="entry name" value="GH23382P"/>
    <property type="match status" value="1"/>
</dbReference>
<dbReference type="SUPFAM" id="SSF81321">
    <property type="entry name" value="Family A G protein-coupled receptor-like"/>
    <property type="match status" value="1"/>
</dbReference>
<keyword evidence="7" id="KW-0807">Transducer</keyword>
<dbReference type="GO" id="GO:0016020">
    <property type="term" value="C:membrane"/>
    <property type="evidence" value="ECO:0007669"/>
    <property type="project" value="UniProtKB-SubCell"/>
</dbReference>
<sequence length="60" mass="6642">MHSVTNLYLLNLALSDLLLSVVCMPPTLVSSLVYCWVFGDLLCKLLAYLQPVVVTGIIQF</sequence>
<keyword evidence="10" id="KW-1185">Reference proteome</keyword>
<proteinExistence type="predicted"/>